<name>A0A916XS87_9BURK</name>
<keyword evidence="4" id="KW-1185">Reference proteome</keyword>
<comment type="caution">
    <text evidence="3">The sequence shown here is derived from an EMBL/GenBank/DDBJ whole genome shotgun (WGS) entry which is preliminary data.</text>
</comment>
<gene>
    <name evidence="3" type="ORF">GCM10011396_50770</name>
</gene>
<dbReference type="Pfam" id="PF13439">
    <property type="entry name" value="Glyco_transf_4"/>
    <property type="match status" value="1"/>
</dbReference>
<dbReference type="AlphaFoldDB" id="A0A916XS87"/>
<dbReference type="SUPFAM" id="SSF53756">
    <property type="entry name" value="UDP-Glycosyltransferase/glycogen phosphorylase"/>
    <property type="match status" value="1"/>
</dbReference>
<feature type="domain" description="Glycosyl transferase family 1" evidence="1">
    <location>
        <begin position="179"/>
        <end position="344"/>
    </location>
</feature>
<dbReference type="InterPro" id="IPR050194">
    <property type="entry name" value="Glycosyltransferase_grp1"/>
</dbReference>
<dbReference type="Pfam" id="PF00534">
    <property type="entry name" value="Glycos_transf_1"/>
    <property type="match status" value="1"/>
</dbReference>
<dbReference type="RefSeq" id="WP_188568958.1">
    <property type="nucleotide sequence ID" value="NZ_BMED01000007.1"/>
</dbReference>
<evidence type="ECO:0000259" key="1">
    <source>
        <dbReference type="Pfam" id="PF00534"/>
    </source>
</evidence>
<protein>
    <submittedName>
        <fullName evidence="3">Glycosyl transferase family 1</fullName>
    </submittedName>
</protein>
<dbReference type="InterPro" id="IPR017522">
    <property type="entry name" value="Sugar_tfrase_PEP-CTERM_Stp2"/>
</dbReference>
<evidence type="ECO:0000313" key="3">
    <source>
        <dbReference type="EMBL" id="GGC97148.1"/>
    </source>
</evidence>
<accession>A0A916XS87</accession>
<dbReference type="PANTHER" id="PTHR45947">
    <property type="entry name" value="SULFOQUINOVOSYL TRANSFERASE SQD2"/>
    <property type="match status" value="1"/>
</dbReference>
<proteinExistence type="predicted"/>
<dbReference type="NCBIfam" id="TIGR03088">
    <property type="entry name" value="stp2"/>
    <property type="match status" value="1"/>
</dbReference>
<reference evidence="3" key="1">
    <citation type="journal article" date="2014" name="Int. J. Syst. Evol. Microbiol.">
        <title>Complete genome sequence of Corynebacterium casei LMG S-19264T (=DSM 44701T), isolated from a smear-ripened cheese.</title>
        <authorList>
            <consortium name="US DOE Joint Genome Institute (JGI-PGF)"/>
            <person name="Walter F."/>
            <person name="Albersmeier A."/>
            <person name="Kalinowski J."/>
            <person name="Ruckert C."/>
        </authorList>
    </citation>
    <scope>NUCLEOTIDE SEQUENCE</scope>
    <source>
        <strain evidence="3">CGMCC 1.10998</strain>
    </source>
</reference>
<organism evidence="3 4">
    <name type="scientific">Undibacterium terreum</name>
    <dbReference type="NCBI Taxonomy" id="1224302"/>
    <lineage>
        <taxon>Bacteria</taxon>
        <taxon>Pseudomonadati</taxon>
        <taxon>Pseudomonadota</taxon>
        <taxon>Betaproteobacteria</taxon>
        <taxon>Burkholderiales</taxon>
        <taxon>Oxalobacteraceae</taxon>
        <taxon>Undibacterium</taxon>
    </lineage>
</organism>
<evidence type="ECO:0000259" key="2">
    <source>
        <dbReference type="Pfam" id="PF13439"/>
    </source>
</evidence>
<evidence type="ECO:0000313" key="4">
    <source>
        <dbReference type="Proteomes" id="UP000637423"/>
    </source>
</evidence>
<dbReference type="EMBL" id="BMED01000007">
    <property type="protein sequence ID" value="GGC97148.1"/>
    <property type="molecule type" value="Genomic_DNA"/>
</dbReference>
<dbReference type="InterPro" id="IPR001296">
    <property type="entry name" value="Glyco_trans_1"/>
</dbReference>
<dbReference type="InterPro" id="IPR028098">
    <property type="entry name" value="Glyco_trans_4-like_N"/>
</dbReference>
<reference evidence="3" key="2">
    <citation type="submission" date="2020-09" db="EMBL/GenBank/DDBJ databases">
        <authorList>
            <person name="Sun Q."/>
            <person name="Zhou Y."/>
        </authorList>
    </citation>
    <scope>NUCLEOTIDE SEQUENCE</scope>
    <source>
        <strain evidence="3">CGMCC 1.10998</strain>
    </source>
</reference>
<keyword evidence="3" id="KW-0808">Transferase</keyword>
<dbReference type="Gene3D" id="3.40.50.2000">
    <property type="entry name" value="Glycogen Phosphorylase B"/>
    <property type="match status" value="2"/>
</dbReference>
<feature type="domain" description="Glycosyltransferase subfamily 4-like N-terminal" evidence="2">
    <location>
        <begin position="16"/>
        <end position="176"/>
    </location>
</feature>
<dbReference type="PANTHER" id="PTHR45947:SF14">
    <property type="entry name" value="SLL1723 PROTEIN"/>
    <property type="match status" value="1"/>
</dbReference>
<dbReference type="Proteomes" id="UP000637423">
    <property type="component" value="Unassembled WGS sequence"/>
</dbReference>
<dbReference type="GO" id="GO:0016757">
    <property type="term" value="F:glycosyltransferase activity"/>
    <property type="evidence" value="ECO:0007669"/>
    <property type="project" value="InterPro"/>
</dbReference>
<sequence length="372" mass="41219">MRQLPLVVHLVYRLDFGGLETVLAECVNRMPADKYRHAVVCLTDFTSFAKKITKPGVEIIALHKPAGLGLKTHLKLWKLLRKLRPAILHTYNLAAIEYSFTAKMAGVPICIHAEHGRDLSDPEGKNPKHNMLRRLLIPFIDCYIPVSRDLRQWLKDVIRVPDAKNLLINNGVDTERFHAAPNGLATEPFVVGTVGRVQDIKNHKGLVIAFQRLLELMPEHKEKLRLHIIGDGPLMRQLQAQVDTTGPGEQIWLAGARSDIAELMREFSVFVLPSFAEGTPVTLLEAMSSGLPVIASAVGGIPDVLDQGRTGILVSASDHEAIAASLADYFRQPAKMAQHGIAGRELVEQNYSIAAMLQNYMKLYDALCQAKL</sequence>